<reference evidence="1 2" key="1">
    <citation type="journal article" date="2003" name="PLoS Biol.">
        <title>The genome sequence of Caenorhabditis briggsae: a platform for comparative genomics.</title>
        <authorList>
            <person name="Stein L.D."/>
            <person name="Bao Z."/>
            <person name="Blasiar D."/>
            <person name="Blumenthal T."/>
            <person name="Brent M.R."/>
            <person name="Chen N."/>
            <person name="Chinwalla A."/>
            <person name="Clarke L."/>
            <person name="Clee C."/>
            <person name="Coghlan A."/>
            <person name="Coulson A."/>
            <person name="D'Eustachio P."/>
            <person name="Fitch D.H."/>
            <person name="Fulton L.A."/>
            <person name="Fulton R.E."/>
            <person name="Griffiths-Jones S."/>
            <person name="Harris T.W."/>
            <person name="Hillier L.W."/>
            <person name="Kamath R."/>
            <person name="Kuwabara P.E."/>
            <person name="Mardis E.R."/>
            <person name="Marra M.A."/>
            <person name="Miner T.L."/>
            <person name="Minx P."/>
            <person name="Mullikin J.C."/>
            <person name="Plumb R.W."/>
            <person name="Rogers J."/>
            <person name="Schein J.E."/>
            <person name="Sohrmann M."/>
            <person name="Spieth J."/>
            <person name="Stajich J.E."/>
            <person name="Wei C."/>
            <person name="Willey D."/>
            <person name="Wilson R.K."/>
            <person name="Durbin R."/>
            <person name="Waterston R.H."/>
        </authorList>
    </citation>
    <scope>NUCLEOTIDE SEQUENCE [LARGE SCALE GENOMIC DNA]</scope>
    <source>
        <strain evidence="1 2">AF16</strain>
    </source>
</reference>
<reference evidence="1 2" key="2">
    <citation type="journal article" date="2011" name="PLoS Genet.">
        <title>Caenorhabditis briggsae recombinant inbred line genotypes reveal inter-strain incompatibility and the evolution of recombination.</title>
        <authorList>
            <person name="Ross J.A."/>
            <person name="Koboldt D.C."/>
            <person name="Staisch J.E."/>
            <person name="Chamberlin H.M."/>
            <person name="Gupta B.P."/>
            <person name="Miller R.D."/>
            <person name="Baird S.E."/>
            <person name="Haag E.S."/>
        </authorList>
    </citation>
    <scope>NUCLEOTIDE SEQUENCE [LARGE SCALE GENOMIC DNA]</scope>
    <source>
        <strain evidence="1 2">AF16</strain>
    </source>
</reference>
<organism evidence="1 2">
    <name type="scientific">Caenorhabditis briggsae</name>
    <dbReference type="NCBI Taxonomy" id="6238"/>
    <lineage>
        <taxon>Eukaryota</taxon>
        <taxon>Metazoa</taxon>
        <taxon>Ecdysozoa</taxon>
        <taxon>Nematoda</taxon>
        <taxon>Chromadorea</taxon>
        <taxon>Rhabditida</taxon>
        <taxon>Rhabditina</taxon>
        <taxon>Rhabditomorpha</taxon>
        <taxon>Rhabditoidea</taxon>
        <taxon>Rhabditidae</taxon>
        <taxon>Peloderinae</taxon>
        <taxon>Caenorhabditis</taxon>
    </lineage>
</organism>
<dbReference type="KEGG" id="cbr:CBG_24253"/>
<name>A8WKB2_CAEBR</name>
<dbReference type="RefSeq" id="XP_002648168.1">
    <property type="nucleotide sequence ID" value="XM_002648122.1"/>
</dbReference>
<protein>
    <submittedName>
        <fullName evidence="1">Protein CBG24253</fullName>
    </submittedName>
</protein>
<proteinExistence type="predicted"/>
<dbReference type="Proteomes" id="UP000008549">
    <property type="component" value="Unassembled WGS sequence"/>
</dbReference>
<dbReference type="EMBL" id="HE601089">
    <property type="protein sequence ID" value="CAP20906.1"/>
    <property type="molecule type" value="Genomic_DNA"/>
</dbReference>
<evidence type="ECO:0000313" key="1">
    <source>
        <dbReference type="EMBL" id="CAP20906.1"/>
    </source>
</evidence>
<feature type="non-terminal residue" evidence="1">
    <location>
        <position position="134"/>
    </location>
</feature>
<dbReference type="GeneID" id="8590171"/>
<dbReference type="AlphaFoldDB" id="A8WKB2"/>
<keyword evidence="2" id="KW-1185">Reference proteome</keyword>
<feature type="non-terminal residue" evidence="1">
    <location>
        <position position="1"/>
    </location>
</feature>
<dbReference type="HOGENOM" id="CLU_1901406_0_0_1"/>
<dbReference type="PANTHER" id="PTHR22743">
    <property type="entry name" value="MEPRIN/TRAF-LIKE MATH FAMILY-C.ELEGANS"/>
    <property type="match status" value="1"/>
</dbReference>
<dbReference type="PANTHER" id="PTHR22743:SF165">
    <property type="entry name" value="BTB AND MATH DOMAIN CONTAINING-RELATED"/>
    <property type="match status" value="1"/>
</dbReference>
<sequence length="134" mass="15562">KFRNSEIQKFRIAEKLRSIEESVSKIPKFEEKPKSAKEFVLKHVFNKVVEFEEDDVHFNDTVSGILHLSDMYDAPTAIRRCEELLLKNSHLKNKCLSEITTISDIQLIVSLNFKEMDLSTSQSLLQKSLEFSNK</sequence>
<dbReference type="CTD" id="8590171"/>
<gene>
    <name evidence="1" type="ORF">CBG24253</name>
    <name evidence="1" type="ORF">CBG_24253</name>
</gene>
<accession>A8WKB2</accession>
<evidence type="ECO:0000313" key="2">
    <source>
        <dbReference type="Proteomes" id="UP000008549"/>
    </source>
</evidence>
<dbReference type="InterPro" id="IPR052664">
    <property type="entry name" value="BTB-MATH_domain_protein"/>
</dbReference>